<dbReference type="PANTHER" id="PTHR38593:SF1">
    <property type="entry name" value="BLR2558 PROTEIN"/>
    <property type="match status" value="1"/>
</dbReference>
<comment type="caution">
    <text evidence="2">The sequence shown here is derived from an EMBL/GenBank/DDBJ whole genome shotgun (WGS) entry which is preliminary data.</text>
</comment>
<dbReference type="Gene3D" id="1.20.1260.10">
    <property type="match status" value="1"/>
</dbReference>
<protein>
    <recommendedName>
        <fullName evidence="1">DUF4142 domain-containing protein</fullName>
    </recommendedName>
</protein>
<dbReference type="EMBL" id="RBSQ01000553">
    <property type="protein sequence ID" value="RMS55710.1"/>
    <property type="molecule type" value="Genomic_DNA"/>
</dbReference>
<name>A0A3M5E277_PSEAI</name>
<proteinExistence type="predicted"/>
<gene>
    <name evidence="2" type="ORF">ALP65_00042</name>
</gene>
<reference evidence="2 3" key="1">
    <citation type="submission" date="2018-08" db="EMBL/GenBank/DDBJ databases">
        <title>Recombination of ecologically and evolutionarily significant loci maintains genetic cohesion in the Pseudomonas syringae species complex.</title>
        <authorList>
            <person name="Dillon M."/>
            <person name="Thakur S."/>
            <person name="Almeida R.N.D."/>
            <person name="Weir B.S."/>
            <person name="Guttman D.S."/>
        </authorList>
    </citation>
    <scope>NUCLEOTIDE SEQUENCE [LARGE SCALE GENOMIC DNA]</scope>
    <source>
        <strain evidence="2 3">ICMP 7846</strain>
    </source>
</reference>
<feature type="domain" description="DUF4142" evidence="1">
    <location>
        <begin position="1"/>
        <end position="114"/>
    </location>
</feature>
<evidence type="ECO:0000259" key="1">
    <source>
        <dbReference type="Pfam" id="PF13628"/>
    </source>
</evidence>
<organism evidence="2 3">
    <name type="scientific">Pseudomonas aeruginosa</name>
    <dbReference type="NCBI Taxonomy" id="287"/>
    <lineage>
        <taxon>Bacteria</taxon>
        <taxon>Pseudomonadati</taxon>
        <taxon>Pseudomonadota</taxon>
        <taxon>Gammaproteobacteria</taxon>
        <taxon>Pseudomonadales</taxon>
        <taxon>Pseudomonadaceae</taxon>
        <taxon>Pseudomonas</taxon>
    </lineage>
</organism>
<dbReference type="PANTHER" id="PTHR38593">
    <property type="entry name" value="BLR2558 PROTEIN"/>
    <property type="match status" value="1"/>
</dbReference>
<dbReference type="AlphaFoldDB" id="A0A3M5E277"/>
<sequence length="121" mass="13273">MALEKSTAADVKVFAKQMIDDHGKVNAELRSLAERKKLEVEDDASLTDKAKATLLDLRDASFDPAYANNQVAAHEKAVELFTQAADNLTDPELQAFAKTHLPALKHHLEMARALAKAHPSK</sequence>
<dbReference type="Proteomes" id="UP000270834">
    <property type="component" value="Unassembled WGS sequence"/>
</dbReference>
<dbReference type="Pfam" id="PF13628">
    <property type="entry name" value="DUF4142"/>
    <property type="match status" value="1"/>
</dbReference>
<accession>A0A3M5E277</accession>
<evidence type="ECO:0000313" key="2">
    <source>
        <dbReference type="EMBL" id="RMS55710.1"/>
    </source>
</evidence>
<evidence type="ECO:0000313" key="3">
    <source>
        <dbReference type="Proteomes" id="UP000270834"/>
    </source>
</evidence>
<dbReference type="InterPro" id="IPR012347">
    <property type="entry name" value="Ferritin-like"/>
</dbReference>
<dbReference type="InterPro" id="IPR025419">
    <property type="entry name" value="DUF4142"/>
</dbReference>